<evidence type="ECO:0000256" key="4">
    <source>
        <dbReference type="ARBA" id="ARBA00022679"/>
    </source>
</evidence>
<gene>
    <name evidence="12" type="ORF">JX265_013507</name>
</gene>
<comment type="subcellular location">
    <subcellularLocation>
        <location evidence="1">Golgi apparatus membrane</location>
        <topology evidence="1">Single-pass type II membrane protein</topology>
    </subcellularLocation>
</comment>
<comment type="caution">
    <text evidence="12">The sequence shown here is derived from an EMBL/GenBank/DDBJ whole genome shotgun (WGS) entry which is preliminary data.</text>
</comment>
<sequence length="525" mass="59991">MGWIRRSQRPRAWRIFASLLLGLSLLLFMHACRRFLRDLSGAVVPSVTGAQHLQSPRMIEFWTKLRTNIDDLIPQIEPIKLAQKATPEDQGVDIEIDPEHPRLDLIRLPEDSLRALRSSHDSMTFVTSILAPELPYESKTRGIVTTGGGDYFNITLISLRMLRRTGSRLPVVVFIDNDSDYDEYICEQVFRPLKAECVILSDLLDMALPSLSLGKYQYKIFSVLFSPFQEVLFMDADAFPAHNPDKLFSSEPFKSTGMVTWPDFWASTASPLFYDISRTETPMLGVRKSSEAGILMYDKARHAHDLLLALYYNYLGPMWYYPLLSQGAEGEGDKETFLHAAMVLGAPFYDVTTPIHIMGRWANNTWHSTGMRQADPRDDWRLHQVRMRLSQTAQSRTMNEGMEDEYGETENEDGDRTDAELAKPLFIHCNLLKLDIGRLLSPDSELWTRNGTGVLQRIWRLDEGMLGFGYDVEEVLWEEIVLTGCDLMAASECSRLLDIAEEILGHKLTKIIRRLERLKPFATDN</sequence>
<dbReference type="GO" id="GO:0000026">
    <property type="term" value="F:alpha-1,2-mannosyltransferase activity"/>
    <property type="evidence" value="ECO:0007669"/>
    <property type="project" value="TreeGrafter"/>
</dbReference>
<keyword evidence="13" id="KW-1185">Reference proteome</keyword>
<dbReference type="OrthoDB" id="4484309at2759"/>
<evidence type="ECO:0000256" key="9">
    <source>
        <dbReference type="ARBA" id="ARBA00023136"/>
    </source>
</evidence>
<dbReference type="Proteomes" id="UP000829685">
    <property type="component" value="Unassembled WGS sequence"/>
</dbReference>
<evidence type="ECO:0000256" key="11">
    <source>
        <dbReference type="SAM" id="Phobius"/>
    </source>
</evidence>
<evidence type="ECO:0000313" key="12">
    <source>
        <dbReference type="EMBL" id="KAI1849920.1"/>
    </source>
</evidence>
<proteinExistence type="inferred from homology"/>
<keyword evidence="5 11" id="KW-0812">Transmembrane</keyword>
<dbReference type="AlphaFoldDB" id="A0A9P9W899"/>
<evidence type="ECO:0000313" key="13">
    <source>
        <dbReference type="Proteomes" id="UP000829685"/>
    </source>
</evidence>
<evidence type="ECO:0000256" key="10">
    <source>
        <dbReference type="SAM" id="MobiDB-lite"/>
    </source>
</evidence>
<dbReference type="GO" id="GO:0046354">
    <property type="term" value="P:mannan biosynthetic process"/>
    <property type="evidence" value="ECO:0007669"/>
    <property type="project" value="TreeGrafter"/>
</dbReference>
<evidence type="ECO:0008006" key="14">
    <source>
        <dbReference type="Google" id="ProtNLM"/>
    </source>
</evidence>
<evidence type="ECO:0000256" key="5">
    <source>
        <dbReference type="ARBA" id="ARBA00022692"/>
    </source>
</evidence>
<keyword evidence="4" id="KW-0808">Transferase</keyword>
<evidence type="ECO:0000256" key="3">
    <source>
        <dbReference type="ARBA" id="ARBA00009105"/>
    </source>
</evidence>
<dbReference type="Pfam" id="PF11051">
    <property type="entry name" value="Mannosyl_trans3"/>
    <property type="match status" value="2"/>
</dbReference>
<evidence type="ECO:0000256" key="7">
    <source>
        <dbReference type="ARBA" id="ARBA00022989"/>
    </source>
</evidence>
<protein>
    <recommendedName>
        <fullName evidence="14">Alpha-1,2-mannosyltransferase</fullName>
    </recommendedName>
</protein>
<dbReference type="EMBL" id="JAFIMR010000072">
    <property type="protein sequence ID" value="KAI1849920.1"/>
    <property type="molecule type" value="Genomic_DNA"/>
</dbReference>
<dbReference type="PANTHER" id="PTHR31646:SF1">
    <property type="entry name" value="ALPHA-1,2-MANNOSYLTRANSFERASE MNN2"/>
    <property type="match status" value="1"/>
</dbReference>
<comment type="pathway">
    <text evidence="2">Protein modification; protein glycosylation.</text>
</comment>
<keyword evidence="6" id="KW-0735">Signal-anchor</keyword>
<accession>A0A9P9W899</accession>
<dbReference type="PANTHER" id="PTHR31646">
    <property type="entry name" value="ALPHA-1,2-MANNOSYLTRANSFERASE MNN2"/>
    <property type="match status" value="1"/>
</dbReference>
<keyword evidence="9 11" id="KW-0472">Membrane</keyword>
<dbReference type="InterPro" id="IPR022751">
    <property type="entry name" value="Alpha_mannosyltransferase"/>
</dbReference>
<organism evidence="12 13">
    <name type="scientific">Neoarthrinium moseri</name>
    <dbReference type="NCBI Taxonomy" id="1658444"/>
    <lineage>
        <taxon>Eukaryota</taxon>
        <taxon>Fungi</taxon>
        <taxon>Dikarya</taxon>
        <taxon>Ascomycota</taxon>
        <taxon>Pezizomycotina</taxon>
        <taxon>Sordariomycetes</taxon>
        <taxon>Xylariomycetidae</taxon>
        <taxon>Amphisphaeriales</taxon>
        <taxon>Apiosporaceae</taxon>
        <taxon>Neoarthrinium</taxon>
    </lineage>
</organism>
<comment type="similarity">
    <text evidence="3">Belongs to the MNN1/MNT family.</text>
</comment>
<reference evidence="12" key="1">
    <citation type="submission" date="2021-03" db="EMBL/GenBank/DDBJ databases">
        <title>Revisited historic fungal species revealed as producer of novel bioactive compounds through whole genome sequencing and comparative genomics.</title>
        <authorList>
            <person name="Vignolle G.A."/>
            <person name="Hochenegger N."/>
            <person name="Mach R.L."/>
            <person name="Mach-Aigner A.R."/>
            <person name="Javad Rahimi M."/>
            <person name="Salim K.A."/>
            <person name="Chan C.M."/>
            <person name="Lim L.B.L."/>
            <person name="Cai F."/>
            <person name="Druzhinina I.S."/>
            <person name="U'Ren J.M."/>
            <person name="Derntl C."/>
        </authorList>
    </citation>
    <scope>NUCLEOTIDE SEQUENCE</scope>
    <source>
        <strain evidence="12">TUCIM 5799</strain>
    </source>
</reference>
<evidence type="ECO:0000256" key="1">
    <source>
        <dbReference type="ARBA" id="ARBA00004323"/>
    </source>
</evidence>
<feature type="compositionally biased region" description="Acidic residues" evidence="10">
    <location>
        <begin position="401"/>
        <end position="413"/>
    </location>
</feature>
<keyword evidence="7 11" id="KW-1133">Transmembrane helix</keyword>
<evidence type="ECO:0000256" key="8">
    <source>
        <dbReference type="ARBA" id="ARBA00023034"/>
    </source>
</evidence>
<evidence type="ECO:0000256" key="6">
    <source>
        <dbReference type="ARBA" id="ARBA00022968"/>
    </source>
</evidence>
<feature type="region of interest" description="Disordered" evidence="10">
    <location>
        <begin position="393"/>
        <end position="415"/>
    </location>
</feature>
<dbReference type="InterPro" id="IPR029044">
    <property type="entry name" value="Nucleotide-diphossugar_trans"/>
</dbReference>
<dbReference type="SUPFAM" id="SSF53448">
    <property type="entry name" value="Nucleotide-diphospho-sugar transferases"/>
    <property type="match status" value="1"/>
</dbReference>
<dbReference type="GO" id="GO:0000139">
    <property type="term" value="C:Golgi membrane"/>
    <property type="evidence" value="ECO:0007669"/>
    <property type="project" value="UniProtKB-SubCell"/>
</dbReference>
<keyword evidence="8" id="KW-0333">Golgi apparatus</keyword>
<name>A0A9P9W899_9PEZI</name>
<dbReference type="Gene3D" id="3.90.550.10">
    <property type="entry name" value="Spore Coat Polysaccharide Biosynthesis Protein SpsA, Chain A"/>
    <property type="match status" value="1"/>
</dbReference>
<evidence type="ECO:0000256" key="2">
    <source>
        <dbReference type="ARBA" id="ARBA00004922"/>
    </source>
</evidence>
<feature type="transmembrane region" description="Helical" evidence="11">
    <location>
        <begin position="12"/>
        <end position="31"/>
    </location>
</feature>